<name>A0ABU6NAA3_9BACI</name>
<dbReference type="Proteomes" id="UP001330749">
    <property type="component" value="Unassembled WGS sequence"/>
</dbReference>
<proteinExistence type="predicted"/>
<comment type="caution">
    <text evidence="1">The sequence shown here is derived from an EMBL/GenBank/DDBJ whole genome shotgun (WGS) entry which is preliminary data.</text>
</comment>
<dbReference type="RefSeq" id="WP_327968181.1">
    <property type="nucleotide sequence ID" value="NZ_JARMQG010000144.1"/>
</dbReference>
<keyword evidence="2" id="KW-1185">Reference proteome</keyword>
<organism evidence="1 2">
    <name type="scientific">Bacillus xiapuensis</name>
    <dbReference type="NCBI Taxonomy" id="2014075"/>
    <lineage>
        <taxon>Bacteria</taxon>
        <taxon>Bacillati</taxon>
        <taxon>Bacillota</taxon>
        <taxon>Bacilli</taxon>
        <taxon>Bacillales</taxon>
        <taxon>Bacillaceae</taxon>
        <taxon>Bacillus</taxon>
    </lineage>
</organism>
<evidence type="ECO:0000313" key="2">
    <source>
        <dbReference type="Proteomes" id="UP001330749"/>
    </source>
</evidence>
<protein>
    <recommendedName>
        <fullName evidence="3">Transcriptional regulator</fullName>
    </recommendedName>
</protein>
<sequence>MDGKKKINRSKEQYAFSEIIKKAYEKGLNDRDLTVHKLLEDLEAELKNMMVS</sequence>
<evidence type="ECO:0008006" key="3">
    <source>
        <dbReference type="Google" id="ProtNLM"/>
    </source>
</evidence>
<reference evidence="1 2" key="1">
    <citation type="submission" date="2023-03" db="EMBL/GenBank/DDBJ databases">
        <title>Bacillus Genome Sequencing.</title>
        <authorList>
            <person name="Dunlap C."/>
        </authorList>
    </citation>
    <scope>NUCLEOTIDE SEQUENCE [LARGE SCALE GENOMIC DNA]</scope>
    <source>
        <strain evidence="1 2">B-14544</strain>
    </source>
</reference>
<gene>
    <name evidence="1" type="ORF">P4447_11885</name>
</gene>
<evidence type="ECO:0000313" key="1">
    <source>
        <dbReference type="EMBL" id="MED3563143.1"/>
    </source>
</evidence>
<dbReference type="EMBL" id="JARMQG010000144">
    <property type="protein sequence ID" value="MED3563143.1"/>
    <property type="molecule type" value="Genomic_DNA"/>
</dbReference>
<accession>A0ABU6NAA3</accession>
<dbReference type="InterPro" id="IPR058930">
    <property type="entry name" value="YwzD"/>
</dbReference>
<dbReference type="Pfam" id="PF26162">
    <property type="entry name" value="YwzD"/>
    <property type="match status" value="1"/>
</dbReference>